<protein>
    <submittedName>
        <fullName evidence="1">Uncharacterized protein</fullName>
    </submittedName>
</protein>
<comment type="caution">
    <text evidence="1">The sequence shown here is derived from an EMBL/GenBank/DDBJ whole genome shotgun (WGS) entry which is preliminary data.</text>
</comment>
<evidence type="ECO:0000313" key="1">
    <source>
        <dbReference type="EMBL" id="KKW41645.1"/>
    </source>
</evidence>
<dbReference type="AlphaFoldDB" id="A0A0G1YEP7"/>
<proteinExistence type="predicted"/>
<dbReference type="Proteomes" id="UP000033870">
    <property type="component" value="Unassembled WGS sequence"/>
</dbReference>
<dbReference type="EMBL" id="LCRX01000015">
    <property type="protein sequence ID" value="KKW41645.1"/>
    <property type="molecule type" value="Genomic_DNA"/>
</dbReference>
<reference evidence="1 2" key="1">
    <citation type="journal article" date="2015" name="Nature">
        <title>rRNA introns, odd ribosomes, and small enigmatic genomes across a large radiation of phyla.</title>
        <authorList>
            <person name="Brown C.T."/>
            <person name="Hug L.A."/>
            <person name="Thomas B.C."/>
            <person name="Sharon I."/>
            <person name="Castelle C.J."/>
            <person name="Singh A."/>
            <person name="Wilkins M.J."/>
            <person name="Williams K.H."/>
            <person name="Banfield J.F."/>
        </authorList>
    </citation>
    <scope>NUCLEOTIDE SEQUENCE [LARGE SCALE GENOMIC DNA]</scope>
</reference>
<evidence type="ECO:0000313" key="2">
    <source>
        <dbReference type="Proteomes" id="UP000033870"/>
    </source>
</evidence>
<gene>
    <name evidence="1" type="ORF">UY92_C0015G0057</name>
</gene>
<sequence length="200" mass="23113">MAVLTQSEYLIISNKLKVSKLINKSPLTEEGDFIDILIGLHIILEVGLNSFFRQVSLLSIKKNIDRLEIMDNIDKVGFIDKTILFIYNSKFDFGTEIEEAIKHHKIIGILRNFAETRNKLLHGHAIATFHTEENRIPRLSRSRKILNLNFLQEQITRFRKILAGMRFYLDHLDSPITESGKQDLAESYLDDSFIPEAVEL</sequence>
<accession>A0A0G1YEP7</accession>
<organism evidence="1 2">
    <name type="scientific">Candidatus Magasanikbacteria bacterium GW2011_GWA2_56_11</name>
    <dbReference type="NCBI Taxonomy" id="1619044"/>
    <lineage>
        <taxon>Bacteria</taxon>
        <taxon>Candidatus Magasanikiibacteriota</taxon>
    </lineage>
</organism>
<name>A0A0G1YEP7_9BACT</name>
<dbReference type="STRING" id="1619044.UY92_C0015G0057"/>